<accession>A0ABS6DXS9</accession>
<dbReference type="Proteomes" id="UP001196301">
    <property type="component" value="Unassembled WGS sequence"/>
</dbReference>
<evidence type="ECO:0000259" key="1">
    <source>
        <dbReference type="PROSITE" id="PS51296"/>
    </source>
</evidence>
<reference evidence="2 3" key="1">
    <citation type="submission" date="2021-06" db="EMBL/GenBank/DDBJ databases">
        <authorList>
            <person name="Sun Q."/>
            <person name="Li D."/>
        </authorList>
    </citation>
    <scope>NUCLEOTIDE SEQUENCE [LARGE SCALE GENOMIC DNA]</scope>
    <source>
        <strain evidence="2 3">N19</strain>
    </source>
</reference>
<keyword evidence="3" id="KW-1185">Reference proteome</keyword>
<proteinExistence type="predicted"/>
<feature type="domain" description="Rieske" evidence="1">
    <location>
        <begin position="414"/>
        <end position="495"/>
    </location>
</feature>
<comment type="caution">
    <text evidence="2">The sequence shown here is derived from an EMBL/GenBank/DDBJ whole genome shotgun (WGS) entry which is preliminary data.</text>
</comment>
<sequence length="509" mass="57741">MENSFWILTSQGASYPTLDKDIDTDCLIVGAGLTGLHTAYMLSDIGKKIVVLESDKVGYGSSGRNTGKITSSHGLIYDSISKKYGDEKSRLYYEANEDGLKLIKNIIKKNNIDCNFEELPNYIFTENDDDLNKIKEEYKTCQKLEIPYEYLNNIENFPLSVKGALKLDNQAQFNTKKYMDGLAKVISSKGIEIYENTPVVGLEKKNNEYIVKTKYNNEIKAKMVIIASSNIWHDELGLYFSKEQAYRSYLTVSKLNKPIAKGMFINVEQPSKTVRTYTDKDKNYLVCGGFDHKTGKCDDESNIFNDIVEFAKNNFKIGTLEYRWSTQDYITTDNIPYIGHINKEQENLYIATGFCKWGISTSAVAAIIFKDLITTGNSKYKELFNPSRTGSYLNLKYLKENTIMAYDYIKGKIKKGSTEFDIQKEEGKIIVIDGDKYGAYRDKDGKLYVVDITCTHLGCELKFNSFEKSWDCPCHGSRFNYDGSILNGPALKPLKLLGMGDNDIDPDLV</sequence>
<name>A0ABS6DXS9_9FIRM</name>
<dbReference type="CDD" id="cd03477">
    <property type="entry name" value="Rieske_YhfW_C"/>
    <property type="match status" value="1"/>
</dbReference>
<gene>
    <name evidence="2" type="ORF">KQI20_09400</name>
</gene>
<dbReference type="EMBL" id="JAHLOQ010000025">
    <property type="protein sequence ID" value="MBU5336653.1"/>
    <property type="molecule type" value="Genomic_DNA"/>
</dbReference>
<organism evidence="2 3">
    <name type="scientific">Intestinibacter bartlettii</name>
    <dbReference type="NCBI Taxonomy" id="261299"/>
    <lineage>
        <taxon>Bacteria</taxon>
        <taxon>Bacillati</taxon>
        <taxon>Bacillota</taxon>
        <taxon>Clostridia</taxon>
        <taxon>Peptostreptococcales</taxon>
        <taxon>Peptostreptococcaceae</taxon>
        <taxon>Intestinibacter</taxon>
    </lineage>
</organism>
<dbReference type="RefSeq" id="WP_216570152.1">
    <property type="nucleotide sequence ID" value="NZ_JAHLOQ010000025.1"/>
</dbReference>
<dbReference type="InterPro" id="IPR006076">
    <property type="entry name" value="FAD-dep_OxRdtase"/>
</dbReference>
<dbReference type="PROSITE" id="PS51296">
    <property type="entry name" value="RIESKE"/>
    <property type="match status" value="1"/>
</dbReference>
<protein>
    <submittedName>
        <fullName evidence="2">FAD-dependent oxidoreductase</fullName>
    </submittedName>
</protein>
<evidence type="ECO:0000313" key="2">
    <source>
        <dbReference type="EMBL" id="MBU5336653.1"/>
    </source>
</evidence>
<dbReference type="Pfam" id="PF00355">
    <property type="entry name" value="Rieske"/>
    <property type="match status" value="1"/>
</dbReference>
<dbReference type="PANTHER" id="PTHR13847:SF274">
    <property type="entry name" value="RIESKE 2FE-2S IRON-SULFUR PROTEIN YHFW-RELATED"/>
    <property type="match status" value="1"/>
</dbReference>
<dbReference type="PANTHER" id="PTHR13847">
    <property type="entry name" value="SARCOSINE DEHYDROGENASE-RELATED"/>
    <property type="match status" value="1"/>
</dbReference>
<dbReference type="InterPro" id="IPR038010">
    <property type="entry name" value="YhfW_C"/>
</dbReference>
<dbReference type="Pfam" id="PF01266">
    <property type="entry name" value="DAO"/>
    <property type="match status" value="1"/>
</dbReference>
<dbReference type="InterPro" id="IPR017941">
    <property type="entry name" value="Rieske_2Fe-2S"/>
</dbReference>
<evidence type="ECO:0000313" key="3">
    <source>
        <dbReference type="Proteomes" id="UP001196301"/>
    </source>
</evidence>